<feature type="region of interest" description="Disordered" evidence="2">
    <location>
        <begin position="53"/>
        <end position="143"/>
    </location>
</feature>
<evidence type="ECO:0000313" key="4">
    <source>
        <dbReference type="Proteomes" id="UP001521785"/>
    </source>
</evidence>
<proteinExistence type="predicted"/>
<reference evidence="3 4" key="1">
    <citation type="submission" date="2024-02" db="EMBL/GenBank/DDBJ databases">
        <title>De novo assembly and annotation of 12 fungi associated with fruit tree decline syndrome in Ontario, Canada.</title>
        <authorList>
            <person name="Sulman M."/>
            <person name="Ellouze W."/>
            <person name="Ilyukhin E."/>
        </authorList>
    </citation>
    <scope>NUCLEOTIDE SEQUENCE [LARGE SCALE GENOMIC DNA]</scope>
    <source>
        <strain evidence="3 4">M42-189</strain>
    </source>
</reference>
<dbReference type="EMBL" id="JAKJXO020000007">
    <property type="protein sequence ID" value="KAL1602563.1"/>
    <property type="molecule type" value="Genomic_DNA"/>
</dbReference>
<comment type="caution">
    <text evidence="3">The sequence shown here is derived from an EMBL/GenBank/DDBJ whole genome shotgun (WGS) entry which is preliminary data.</text>
</comment>
<dbReference type="Proteomes" id="UP001521785">
    <property type="component" value="Unassembled WGS sequence"/>
</dbReference>
<gene>
    <name evidence="3" type="ORF">SLS60_005979</name>
</gene>
<accession>A0ABR3REE0</accession>
<name>A0ABR3REE0_9PLEO</name>
<evidence type="ECO:0000313" key="3">
    <source>
        <dbReference type="EMBL" id="KAL1602563.1"/>
    </source>
</evidence>
<feature type="compositionally biased region" description="Basic residues" evidence="2">
    <location>
        <begin position="60"/>
        <end position="79"/>
    </location>
</feature>
<feature type="compositionally biased region" description="Basic and acidic residues" evidence="2">
    <location>
        <begin position="119"/>
        <end position="143"/>
    </location>
</feature>
<keyword evidence="4" id="KW-1185">Reference proteome</keyword>
<protein>
    <submittedName>
        <fullName evidence="3">Uncharacterized protein</fullName>
    </submittedName>
</protein>
<sequence length="195" mass="22318">MTGVLAYEHELEGIEEEIAELKESVEVYQATYHEAVKDINTWNELKERIENEETVFPPKAKTKQTRKKLKYKNSSRKRRQVEEESDVEFIESGGNGSSKSENKSDTDGIEAPQEPLTLEDIKQRLADLKDQRKNSRNEKKALKEKIKDLKPAIRTTKSKIADVKAQILAICIKGRNKYLRGAIQQDFAAGIKELD</sequence>
<evidence type="ECO:0000256" key="2">
    <source>
        <dbReference type="SAM" id="MobiDB-lite"/>
    </source>
</evidence>
<keyword evidence="1" id="KW-0175">Coiled coil</keyword>
<evidence type="ECO:0000256" key="1">
    <source>
        <dbReference type="SAM" id="Coils"/>
    </source>
</evidence>
<organism evidence="3 4">
    <name type="scientific">Paraconiothyrium brasiliense</name>
    <dbReference type="NCBI Taxonomy" id="300254"/>
    <lineage>
        <taxon>Eukaryota</taxon>
        <taxon>Fungi</taxon>
        <taxon>Dikarya</taxon>
        <taxon>Ascomycota</taxon>
        <taxon>Pezizomycotina</taxon>
        <taxon>Dothideomycetes</taxon>
        <taxon>Pleosporomycetidae</taxon>
        <taxon>Pleosporales</taxon>
        <taxon>Massarineae</taxon>
        <taxon>Didymosphaeriaceae</taxon>
        <taxon>Paraconiothyrium</taxon>
    </lineage>
</organism>
<feature type="coiled-coil region" evidence="1">
    <location>
        <begin position="4"/>
        <end position="52"/>
    </location>
</feature>